<dbReference type="PROSITE" id="PS51273">
    <property type="entry name" value="GATASE_TYPE_1"/>
    <property type="match status" value="1"/>
</dbReference>
<dbReference type="CDD" id="cd01741">
    <property type="entry name" value="GATase1_1"/>
    <property type="match status" value="1"/>
</dbReference>
<accession>A0A4S3MAZ0</accession>
<dbReference type="EMBL" id="SSMD01000002">
    <property type="protein sequence ID" value="THD75745.1"/>
    <property type="molecule type" value="Genomic_DNA"/>
</dbReference>
<dbReference type="InterPro" id="IPR044992">
    <property type="entry name" value="ChyE-like"/>
</dbReference>
<evidence type="ECO:0000313" key="2">
    <source>
        <dbReference type="EMBL" id="THD75745.1"/>
    </source>
</evidence>
<name>A0A4S3MAZ0_9RHOB</name>
<organism evidence="2 3">
    <name type="scientific">Thalassobius vesicularis</name>
    <dbReference type="NCBI Taxonomy" id="1294297"/>
    <lineage>
        <taxon>Bacteria</taxon>
        <taxon>Pseudomonadati</taxon>
        <taxon>Pseudomonadota</taxon>
        <taxon>Alphaproteobacteria</taxon>
        <taxon>Rhodobacterales</taxon>
        <taxon>Roseobacteraceae</taxon>
        <taxon>Thalassovita</taxon>
    </lineage>
</organism>
<dbReference type="InterPro" id="IPR029062">
    <property type="entry name" value="Class_I_gatase-like"/>
</dbReference>
<dbReference type="RefSeq" id="WP_136338108.1">
    <property type="nucleotide sequence ID" value="NZ_SSMD01000002.1"/>
</dbReference>
<keyword evidence="2" id="KW-0315">Glutamine amidotransferase</keyword>
<keyword evidence="2" id="KW-0808">Transferase</keyword>
<proteinExistence type="predicted"/>
<dbReference type="AlphaFoldDB" id="A0A4S3MAZ0"/>
<dbReference type="GO" id="GO:0016740">
    <property type="term" value="F:transferase activity"/>
    <property type="evidence" value="ECO:0007669"/>
    <property type="project" value="UniProtKB-KW"/>
</dbReference>
<evidence type="ECO:0000313" key="3">
    <source>
        <dbReference type="Proteomes" id="UP000306113"/>
    </source>
</evidence>
<protein>
    <submittedName>
        <fullName evidence="2">Type 1 glutamine amidotransferase</fullName>
    </submittedName>
</protein>
<dbReference type="Proteomes" id="UP000306113">
    <property type="component" value="Unassembled WGS sequence"/>
</dbReference>
<evidence type="ECO:0000259" key="1">
    <source>
        <dbReference type="Pfam" id="PF00117"/>
    </source>
</evidence>
<gene>
    <name evidence="2" type="ORF">E7681_04635</name>
</gene>
<dbReference type="Gene3D" id="3.40.50.880">
    <property type="match status" value="1"/>
</dbReference>
<dbReference type="SUPFAM" id="SSF52317">
    <property type="entry name" value="Class I glutamine amidotransferase-like"/>
    <property type="match status" value="1"/>
</dbReference>
<dbReference type="InterPro" id="IPR017926">
    <property type="entry name" value="GATASE"/>
</dbReference>
<dbReference type="OrthoDB" id="7365442at2"/>
<sequence length="226" mass="24584">MKIGILQTGYAPDPVVETSGDYPAMFARLLDGHGFDFQTWEVVDNQFPDGPDDADAWLITGSRHGVYEDHAWLPPLEALIRQIRDSGKPMVGVCFGHQIIAQALGGKVEKFQGGWATGRQTYDMGGAPVQLNAWHQDQVVQRPEGARVLASNDFCENAMLAYGDNILTIQPHPEFTATVIGGLLDYRAKGVVPDDLIARATENLTQPVDNAALGQKMAAVLKGEKI</sequence>
<dbReference type="PANTHER" id="PTHR42695">
    <property type="entry name" value="GLUTAMINE AMIDOTRANSFERASE YLR126C-RELATED"/>
    <property type="match status" value="1"/>
</dbReference>
<reference evidence="2 3" key="1">
    <citation type="submission" date="2019-04" db="EMBL/GenBank/DDBJ databases">
        <title>Draft genome sequence of Youngimonas vesicularis.</title>
        <authorList>
            <person name="Hameed A."/>
        </authorList>
    </citation>
    <scope>NUCLEOTIDE SEQUENCE [LARGE SCALE GENOMIC DNA]</scope>
    <source>
        <strain evidence="2 3">CC-AMW-E</strain>
    </source>
</reference>
<keyword evidence="3" id="KW-1185">Reference proteome</keyword>
<dbReference type="Pfam" id="PF00117">
    <property type="entry name" value="GATase"/>
    <property type="match status" value="1"/>
</dbReference>
<dbReference type="GO" id="GO:0005829">
    <property type="term" value="C:cytosol"/>
    <property type="evidence" value="ECO:0007669"/>
    <property type="project" value="TreeGrafter"/>
</dbReference>
<dbReference type="PANTHER" id="PTHR42695:SF5">
    <property type="entry name" value="GLUTAMINE AMIDOTRANSFERASE YLR126C-RELATED"/>
    <property type="match status" value="1"/>
</dbReference>
<comment type="caution">
    <text evidence="2">The sequence shown here is derived from an EMBL/GenBank/DDBJ whole genome shotgun (WGS) entry which is preliminary data.</text>
</comment>
<feature type="domain" description="Glutamine amidotransferase" evidence="1">
    <location>
        <begin position="75"/>
        <end position="179"/>
    </location>
</feature>